<dbReference type="AlphaFoldDB" id="A0A6A5SZB0"/>
<dbReference type="OrthoDB" id="3786878at2759"/>
<evidence type="ECO:0000256" key="1">
    <source>
        <dbReference type="SAM" id="MobiDB-lite"/>
    </source>
</evidence>
<feature type="compositionally biased region" description="Low complexity" evidence="1">
    <location>
        <begin position="13"/>
        <end position="29"/>
    </location>
</feature>
<keyword evidence="3" id="KW-1185">Reference proteome</keyword>
<protein>
    <submittedName>
        <fullName evidence="2">Uncharacterized protein</fullName>
    </submittedName>
</protein>
<feature type="compositionally biased region" description="Basic and acidic residues" evidence="1">
    <location>
        <begin position="30"/>
        <end position="43"/>
    </location>
</feature>
<accession>A0A6A5SZB0</accession>
<feature type="region of interest" description="Disordered" evidence="1">
    <location>
        <begin position="1"/>
        <end position="49"/>
    </location>
</feature>
<evidence type="ECO:0000313" key="2">
    <source>
        <dbReference type="EMBL" id="KAF1944709.1"/>
    </source>
</evidence>
<sequence>MPRFPNLFRSRQSPRNNAATTTTTTSNRPAVREPASRDRDQRHQSVISDQPDHIRNYVDEKRKQVQEQIRELQSLTQDERSTIIVQITKIKRELKTAHRDLEQFLVKNSSGLGKDEETLVRNATRDAWRAYMSVVKLEERLRGLKSRGSVSMSLEGDQDMQARHGWEEGYSGKVDHWEDKMNIPTGAWDVKKESPTSLSSRRTFQESEPDEDVFLMSGALPIEDNDGIAGTAHEEPVRDPLSVLRDLPRILNRGALSESTPSLGTYQTNPEQIPQPREEVKRRIQQEESSLNIGLHEPDRVRRGSCNGFVITEMTMKGLEDTRFVQPYLHYMKLHELRYLKEWLADAGHITRSGPISRMEKALHCIQLLQTGCRYEALAVIFSRSPRQIKEACQEVIRGVLQWHKETVLDDEEQGEQTAYISLWGIWNKYVVTNGKAGLYYGFGWTQMGKVLVALNLYIGRWRMQGQFAMEGPAFVWGKFFVSEGDGHVPERVKVDEIAGQCKDNAWLDDDSNSAIASSNAMNGQEMPRQAREGTKWAGAGTVVIN</sequence>
<gene>
    <name evidence="2" type="ORF">EJ02DRAFT_85850</name>
</gene>
<dbReference type="EMBL" id="ML976015">
    <property type="protein sequence ID" value="KAF1944709.1"/>
    <property type="molecule type" value="Genomic_DNA"/>
</dbReference>
<feature type="compositionally biased region" description="Polar residues" evidence="1">
    <location>
        <begin position="257"/>
        <end position="272"/>
    </location>
</feature>
<proteinExistence type="predicted"/>
<reference evidence="2" key="1">
    <citation type="journal article" date="2020" name="Stud. Mycol.">
        <title>101 Dothideomycetes genomes: a test case for predicting lifestyles and emergence of pathogens.</title>
        <authorList>
            <person name="Haridas S."/>
            <person name="Albert R."/>
            <person name="Binder M."/>
            <person name="Bloem J."/>
            <person name="Labutti K."/>
            <person name="Salamov A."/>
            <person name="Andreopoulos B."/>
            <person name="Baker S."/>
            <person name="Barry K."/>
            <person name="Bills G."/>
            <person name="Bluhm B."/>
            <person name="Cannon C."/>
            <person name="Castanera R."/>
            <person name="Culley D."/>
            <person name="Daum C."/>
            <person name="Ezra D."/>
            <person name="Gonzalez J."/>
            <person name="Henrissat B."/>
            <person name="Kuo A."/>
            <person name="Liang C."/>
            <person name="Lipzen A."/>
            <person name="Lutzoni F."/>
            <person name="Magnuson J."/>
            <person name="Mondo S."/>
            <person name="Nolan M."/>
            <person name="Ohm R."/>
            <person name="Pangilinan J."/>
            <person name="Park H.-J."/>
            <person name="Ramirez L."/>
            <person name="Alfaro M."/>
            <person name="Sun H."/>
            <person name="Tritt A."/>
            <person name="Yoshinaga Y."/>
            <person name="Zwiers L.-H."/>
            <person name="Turgeon B."/>
            <person name="Goodwin S."/>
            <person name="Spatafora J."/>
            <person name="Crous P."/>
            <person name="Grigoriev I."/>
        </authorList>
    </citation>
    <scope>NUCLEOTIDE SEQUENCE</scope>
    <source>
        <strain evidence="2">CBS 161.51</strain>
    </source>
</reference>
<evidence type="ECO:0000313" key="3">
    <source>
        <dbReference type="Proteomes" id="UP000800038"/>
    </source>
</evidence>
<feature type="region of interest" description="Disordered" evidence="1">
    <location>
        <begin position="255"/>
        <end position="278"/>
    </location>
</feature>
<organism evidence="2 3">
    <name type="scientific">Clathrospora elynae</name>
    <dbReference type="NCBI Taxonomy" id="706981"/>
    <lineage>
        <taxon>Eukaryota</taxon>
        <taxon>Fungi</taxon>
        <taxon>Dikarya</taxon>
        <taxon>Ascomycota</taxon>
        <taxon>Pezizomycotina</taxon>
        <taxon>Dothideomycetes</taxon>
        <taxon>Pleosporomycetidae</taxon>
        <taxon>Pleosporales</taxon>
        <taxon>Diademaceae</taxon>
        <taxon>Clathrospora</taxon>
    </lineage>
</organism>
<name>A0A6A5SZB0_9PLEO</name>
<dbReference type="Proteomes" id="UP000800038">
    <property type="component" value="Unassembled WGS sequence"/>
</dbReference>